<sequence>MHDPDHAILATDSWFGAIPAGRRERLLQEARVEVLENGARIYGSGDPPNGLWAVLDGQVRLKGLSANGAELLALIVRPGTWFGELSTLDGHPRPHDATAFGTARLLHVPVAAFARAAAADPELYRDLGLLVCAHQRTALRFIAQSVGQSIRVRLAQALMRASQAGDGRITIRQEELAGVVGIARQTLNRHLKRFERDGLVAVAYAQVRILDLPGLRGVITE</sequence>
<dbReference type="PROSITE" id="PS50042">
    <property type="entry name" value="CNMP_BINDING_3"/>
    <property type="match status" value="1"/>
</dbReference>
<dbReference type="SUPFAM" id="SSF46785">
    <property type="entry name" value="Winged helix' DNA-binding domain"/>
    <property type="match status" value="1"/>
</dbReference>
<comment type="caution">
    <text evidence="6">The sequence shown here is derived from an EMBL/GenBank/DDBJ whole genome shotgun (WGS) entry which is preliminary data.</text>
</comment>
<evidence type="ECO:0000259" key="5">
    <source>
        <dbReference type="PROSITE" id="PS51063"/>
    </source>
</evidence>
<dbReference type="InterPro" id="IPR036388">
    <property type="entry name" value="WH-like_DNA-bd_sf"/>
</dbReference>
<dbReference type="InterPro" id="IPR036390">
    <property type="entry name" value="WH_DNA-bd_sf"/>
</dbReference>
<evidence type="ECO:0000256" key="3">
    <source>
        <dbReference type="ARBA" id="ARBA00023163"/>
    </source>
</evidence>
<dbReference type="GeneID" id="91005843"/>
<dbReference type="InterPro" id="IPR018490">
    <property type="entry name" value="cNMP-bd_dom_sf"/>
</dbReference>
<dbReference type="GO" id="GO:0003677">
    <property type="term" value="F:DNA binding"/>
    <property type="evidence" value="ECO:0007669"/>
    <property type="project" value="UniProtKB-KW"/>
</dbReference>
<proteinExistence type="predicted"/>
<dbReference type="GO" id="GO:0003700">
    <property type="term" value="F:DNA-binding transcription factor activity"/>
    <property type="evidence" value="ECO:0007669"/>
    <property type="project" value="TreeGrafter"/>
</dbReference>
<dbReference type="InterPro" id="IPR014710">
    <property type="entry name" value="RmlC-like_jellyroll"/>
</dbReference>
<evidence type="ECO:0000313" key="6">
    <source>
        <dbReference type="EMBL" id="PTW46812.1"/>
    </source>
</evidence>
<keyword evidence="1" id="KW-0805">Transcription regulation</keyword>
<dbReference type="InterPro" id="IPR050397">
    <property type="entry name" value="Env_Response_Regulators"/>
</dbReference>
<evidence type="ECO:0000256" key="1">
    <source>
        <dbReference type="ARBA" id="ARBA00023015"/>
    </source>
</evidence>
<dbReference type="CDD" id="cd00038">
    <property type="entry name" value="CAP_ED"/>
    <property type="match status" value="1"/>
</dbReference>
<dbReference type="EMBL" id="QAYE01000004">
    <property type="protein sequence ID" value="PTW46812.1"/>
    <property type="molecule type" value="Genomic_DNA"/>
</dbReference>
<dbReference type="InterPro" id="IPR000595">
    <property type="entry name" value="cNMP-bd_dom"/>
</dbReference>
<dbReference type="SMART" id="SM00100">
    <property type="entry name" value="cNMP"/>
    <property type="match status" value="1"/>
</dbReference>
<dbReference type="SUPFAM" id="SSF51206">
    <property type="entry name" value="cAMP-binding domain-like"/>
    <property type="match status" value="1"/>
</dbReference>
<keyword evidence="2" id="KW-0238">DNA-binding</keyword>
<gene>
    <name evidence="6" type="ORF">C8J25_104148</name>
</gene>
<dbReference type="RefSeq" id="WP_107954132.1">
    <property type="nucleotide sequence ID" value="NZ_QAYE01000004.1"/>
</dbReference>
<organism evidence="6 7">
    <name type="scientific">Sphingomonas faeni</name>
    <dbReference type="NCBI Taxonomy" id="185950"/>
    <lineage>
        <taxon>Bacteria</taxon>
        <taxon>Pseudomonadati</taxon>
        <taxon>Pseudomonadota</taxon>
        <taxon>Alphaproteobacteria</taxon>
        <taxon>Sphingomonadales</taxon>
        <taxon>Sphingomonadaceae</taxon>
        <taxon>Sphingomonas</taxon>
    </lineage>
</organism>
<evidence type="ECO:0000256" key="2">
    <source>
        <dbReference type="ARBA" id="ARBA00023125"/>
    </source>
</evidence>
<dbReference type="Gene3D" id="2.60.120.10">
    <property type="entry name" value="Jelly Rolls"/>
    <property type="match status" value="1"/>
</dbReference>
<dbReference type="InterPro" id="IPR012318">
    <property type="entry name" value="HTH_CRP"/>
</dbReference>
<dbReference type="GO" id="GO:0005829">
    <property type="term" value="C:cytosol"/>
    <property type="evidence" value="ECO:0007669"/>
    <property type="project" value="TreeGrafter"/>
</dbReference>
<evidence type="ECO:0000259" key="4">
    <source>
        <dbReference type="PROSITE" id="PS50042"/>
    </source>
</evidence>
<dbReference type="Pfam" id="PF13545">
    <property type="entry name" value="HTH_Crp_2"/>
    <property type="match status" value="1"/>
</dbReference>
<keyword evidence="3" id="KW-0804">Transcription</keyword>
<dbReference type="AlphaFoldDB" id="A0A2T5U5M2"/>
<accession>A0A2T5U5M2</accession>
<dbReference type="Pfam" id="PF00027">
    <property type="entry name" value="cNMP_binding"/>
    <property type="match status" value="1"/>
</dbReference>
<feature type="domain" description="HTH crp-type" evidence="5">
    <location>
        <begin position="148"/>
        <end position="213"/>
    </location>
</feature>
<dbReference type="PROSITE" id="PS51063">
    <property type="entry name" value="HTH_CRP_2"/>
    <property type="match status" value="1"/>
</dbReference>
<evidence type="ECO:0000313" key="7">
    <source>
        <dbReference type="Proteomes" id="UP000244013"/>
    </source>
</evidence>
<dbReference type="SMART" id="SM00419">
    <property type="entry name" value="HTH_CRP"/>
    <property type="match status" value="1"/>
</dbReference>
<feature type="domain" description="Cyclic nucleotide-binding" evidence="4">
    <location>
        <begin position="14"/>
        <end position="125"/>
    </location>
</feature>
<reference evidence="6 7" key="1">
    <citation type="submission" date="2018-04" db="EMBL/GenBank/DDBJ databases">
        <title>Genomic Encyclopedia of Type Strains, Phase III (KMG-III): the genomes of soil and plant-associated and newly described type strains.</title>
        <authorList>
            <person name="Whitman W."/>
        </authorList>
    </citation>
    <scope>NUCLEOTIDE SEQUENCE [LARGE SCALE GENOMIC DNA]</scope>
    <source>
        <strain evidence="6 7">MA-olki</strain>
    </source>
</reference>
<name>A0A2T5U5M2_9SPHN</name>
<dbReference type="Proteomes" id="UP000244013">
    <property type="component" value="Unassembled WGS sequence"/>
</dbReference>
<dbReference type="PANTHER" id="PTHR24567">
    <property type="entry name" value="CRP FAMILY TRANSCRIPTIONAL REGULATORY PROTEIN"/>
    <property type="match status" value="1"/>
</dbReference>
<dbReference type="OrthoDB" id="3525895at2"/>
<dbReference type="Gene3D" id="1.10.10.10">
    <property type="entry name" value="Winged helix-like DNA-binding domain superfamily/Winged helix DNA-binding domain"/>
    <property type="match status" value="1"/>
</dbReference>
<protein>
    <submittedName>
        <fullName evidence="6">Crp/Fnr family transcriptional regulator</fullName>
    </submittedName>
</protein>
<dbReference type="PANTHER" id="PTHR24567:SF74">
    <property type="entry name" value="HTH-TYPE TRANSCRIPTIONAL REGULATOR ARCR"/>
    <property type="match status" value="1"/>
</dbReference>